<dbReference type="GO" id="GO:0006427">
    <property type="term" value="P:histidyl-tRNA aminoacylation"/>
    <property type="evidence" value="ECO:0007669"/>
    <property type="project" value="UniProtKB-UniRule"/>
</dbReference>
<dbReference type="Pfam" id="PF03129">
    <property type="entry name" value="HGTP_anticodon"/>
    <property type="match status" value="1"/>
</dbReference>
<dbReference type="NCBIfam" id="TIGR00442">
    <property type="entry name" value="hisS"/>
    <property type="match status" value="1"/>
</dbReference>
<dbReference type="SUPFAM" id="SSF52954">
    <property type="entry name" value="Class II aaRS ABD-related"/>
    <property type="match status" value="1"/>
</dbReference>
<feature type="binding site" evidence="6">
    <location>
        <position position="124"/>
    </location>
    <ligand>
        <name>L-histidine</name>
        <dbReference type="ChEBI" id="CHEBI:57595"/>
    </ligand>
</feature>
<keyword evidence="3 5" id="KW-0030">Aminoacyl-tRNA synthetase</keyword>
<comment type="caution">
    <text evidence="8">The sequence shown here is derived from an EMBL/GenBank/DDBJ whole genome shotgun (WGS) entry which is preliminary data.</text>
</comment>
<organism evidence="8">
    <name type="scientific">Aerophobetes bacterium</name>
    <dbReference type="NCBI Taxonomy" id="2030807"/>
    <lineage>
        <taxon>Bacteria</taxon>
        <taxon>Candidatus Aerophobota</taxon>
    </lineage>
</organism>
<dbReference type="PROSITE" id="PS50862">
    <property type="entry name" value="AA_TRNA_LIGASE_II"/>
    <property type="match status" value="1"/>
</dbReference>
<evidence type="ECO:0000256" key="1">
    <source>
        <dbReference type="ARBA" id="ARBA00008226"/>
    </source>
</evidence>
<feature type="binding site" evidence="6">
    <location>
        <position position="128"/>
    </location>
    <ligand>
        <name>L-histidine</name>
        <dbReference type="ChEBI" id="CHEBI:57595"/>
    </ligand>
</feature>
<proteinExistence type="inferred from homology"/>
<feature type="binding site" evidence="6">
    <location>
        <position position="255"/>
    </location>
    <ligand>
        <name>L-histidine</name>
        <dbReference type="ChEBI" id="CHEBI:57595"/>
    </ligand>
</feature>
<dbReference type="InterPro" id="IPR015807">
    <property type="entry name" value="His-tRNA-ligase"/>
</dbReference>
<feature type="binding site" evidence="6">
    <location>
        <begin position="79"/>
        <end position="81"/>
    </location>
    <ligand>
        <name>L-histidine</name>
        <dbReference type="ChEBI" id="CHEBI:57595"/>
    </ligand>
</feature>
<comment type="similarity">
    <text evidence="1 5">Belongs to the class-II aminoacyl-tRNA synthetase family.</text>
</comment>
<keyword evidence="5" id="KW-0067">ATP-binding</keyword>
<dbReference type="PANTHER" id="PTHR43707">
    <property type="entry name" value="HISTIDYL-TRNA SYNTHETASE"/>
    <property type="match status" value="1"/>
</dbReference>
<dbReference type="InterPro" id="IPR036621">
    <property type="entry name" value="Anticodon-bd_dom_sf"/>
</dbReference>
<dbReference type="InterPro" id="IPR004154">
    <property type="entry name" value="Anticodon-bd"/>
</dbReference>
<sequence>MINAPKGVEDILPPKSEAYSLIEKEAAFFFSLYGYRQIRIPTFEKTELFLRSVGEETDVGKQMYTFKDKRGRSISLRPEGTAGVVRAYIEHKIFRKEKLWKVCYQGPMFRYERPQAGRLREFYQIGVECFGEENPWIDVEILEMAFFFLKRLGLNAPQINLNSIGCKDCRKDYIIKLKSYLEKNINFLCDTCKRRFYFNPLRILDCKNEKCNVILKKAPTIENFLCSSCKEHFEAVKEKLSSLDIPFVVDPYLVRGLDYYTRTIFEIKSSYLGSQDTICAGGRYDNLIEELGGPSIPAMGFAIGVERLFLVLQRVNAKIFPPAPPCILVIPFGKGCTEKGILIARSLRSQGIQVRMDFDEKRSLSSRLRRASKKNFPWVLIIGEEELKQKRYILKNMRSGDQEYLQEEQLENIKSHLKGENKV</sequence>
<dbReference type="InterPro" id="IPR004516">
    <property type="entry name" value="HisRS/HisZ"/>
</dbReference>
<comment type="catalytic activity">
    <reaction evidence="4 5">
        <text>tRNA(His) + L-histidine + ATP = L-histidyl-tRNA(His) + AMP + diphosphate + H(+)</text>
        <dbReference type="Rhea" id="RHEA:17313"/>
        <dbReference type="Rhea" id="RHEA-COMP:9665"/>
        <dbReference type="Rhea" id="RHEA-COMP:9689"/>
        <dbReference type="ChEBI" id="CHEBI:15378"/>
        <dbReference type="ChEBI" id="CHEBI:30616"/>
        <dbReference type="ChEBI" id="CHEBI:33019"/>
        <dbReference type="ChEBI" id="CHEBI:57595"/>
        <dbReference type="ChEBI" id="CHEBI:78442"/>
        <dbReference type="ChEBI" id="CHEBI:78527"/>
        <dbReference type="ChEBI" id="CHEBI:456215"/>
        <dbReference type="EC" id="6.1.1.21"/>
    </reaction>
</comment>
<dbReference type="PANTHER" id="PTHR43707:SF1">
    <property type="entry name" value="HISTIDINE--TRNA LIGASE, MITOCHONDRIAL-RELATED"/>
    <property type="match status" value="1"/>
</dbReference>
<dbReference type="InterPro" id="IPR041715">
    <property type="entry name" value="HisRS-like_core"/>
</dbReference>
<name>A0A7V5I1V2_UNCAE</name>
<dbReference type="Gene3D" id="3.40.50.800">
    <property type="entry name" value="Anticodon-binding domain"/>
    <property type="match status" value="1"/>
</dbReference>
<dbReference type="Gene3D" id="3.30.930.10">
    <property type="entry name" value="Bira Bifunctional Protein, Domain 2"/>
    <property type="match status" value="1"/>
</dbReference>
<keyword evidence="5" id="KW-0648">Protein biosynthesis</keyword>
<feature type="domain" description="Aminoacyl-transfer RNA synthetases class-II family profile" evidence="7">
    <location>
        <begin position="19"/>
        <end position="321"/>
    </location>
</feature>
<feature type="binding site" evidence="6">
    <location>
        <begin position="259"/>
        <end position="260"/>
    </location>
    <ligand>
        <name>L-histidine</name>
        <dbReference type="ChEBI" id="CHEBI:57595"/>
    </ligand>
</feature>
<gene>
    <name evidence="5" type="primary">hisS</name>
    <name evidence="8" type="ORF">ENL39_05310</name>
</gene>
<evidence type="ECO:0000256" key="6">
    <source>
        <dbReference type="PIRSR" id="PIRSR001549-1"/>
    </source>
</evidence>
<dbReference type="AlphaFoldDB" id="A0A7V5I1V2"/>
<evidence type="ECO:0000256" key="4">
    <source>
        <dbReference type="ARBA" id="ARBA00047639"/>
    </source>
</evidence>
<dbReference type="EMBL" id="DRTT01000144">
    <property type="protein sequence ID" value="HHF98887.1"/>
    <property type="molecule type" value="Genomic_DNA"/>
</dbReference>
<keyword evidence="2 5" id="KW-0547">Nucleotide-binding</keyword>
<dbReference type="GO" id="GO:0004821">
    <property type="term" value="F:histidine-tRNA ligase activity"/>
    <property type="evidence" value="ECO:0007669"/>
    <property type="project" value="UniProtKB-UniRule"/>
</dbReference>
<keyword evidence="5" id="KW-0963">Cytoplasm</keyword>
<dbReference type="GO" id="GO:0005737">
    <property type="term" value="C:cytoplasm"/>
    <property type="evidence" value="ECO:0007669"/>
    <property type="project" value="UniProtKB-SubCell"/>
</dbReference>
<dbReference type="HAMAP" id="MF_00127">
    <property type="entry name" value="His_tRNA_synth"/>
    <property type="match status" value="1"/>
</dbReference>
<accession>A0A7V5I1V2</accession>
<evidence type="ECO:0000259" key="7">
    <source>
        <dbReference type="PROSITE" id="PS50862"/>
    </source>
</evidence>
<dbReference type="PIRSF" id="PIRSF001549">
    <property type="entry name" value="His-tRNA_synth"/>
    <property type="match status" value="1"/>
</dbReference>
<dbReference type="Pfam" id="PF13393">
    <property type="entry name" value="tRNA-synt_His"/>
    <property type="match status" value="2"/>
</dbReference>
<evidence type="ECO:0000313" key="8">
    <source>
        <dbReference type="EMBL" id="HHF98887.1"/>
    </source>
</evidence>
<reference evidence="8" key="1">
    <citation type="journal article" date="2020" name="mSystems">
        <title>Genome- and Community-Level Interaction Insights into Carbon Utilization and Element Cycling Functions of Hydrothermarchaeota in Hydrothermal Sediment.</title>
        <authorList>
            <person name="Zhou Z."/>
            <person name="Liu Y."/>
            <person name="Xu W."/>
            <person name="Pan J."/>
            <person name="Luo Z.H."/>
            <person name="Li M."/>
        </authorList>
    </citation>
    <scope>NUCLEOTIDE SEQUENCE [LARGE SCALE GENOMIC DNA]</scope>
    <source>
        <strain evidence="8">HyVt-92</strain>
    </source>
</reference>
<keyword evidence="5 8" id="KW-0436">Ligase</keyword>
<dbReference type="InterPro" id="IPR006195">
    <property type="entry name" value="aa-tRNA-synth_II"/>
</dbReference>
<evidence type="ECO:0000256" key="2">
    <source>
        <dbReference type="ARBA" id="ARBA00022741"/>
    </source>
</evidence>
<comment type="subcellular location">
    <subcellularLocation>
        <location evidence="5">Cytoplasm</location>
    </subcellularLocation>
</comment>
<dbReference type="EC" id="6.1.1.21" evidence="5"/>
<dbReference type="Proteomes" id="UP000886070">
    <property type="component" value="Unassembled WGS sequence"/>
</dbReference>
<dbReference type="SUPFAM" id="SSF55681">
    <property type="entry name" value="Class II aaRS and biotin synthetases"/>
    <property type="match status" value="1"/>
</dbReference>
<dbReference type="CDD" id="cd00773">
    <property type="entry name" value="HisRS-like_core"/>
    <property type="match status" value="1"/>
</dbReference>
<evidence type="ECO:0000256" key="5">
    <source>
        <dbReference type="HAMAP-Rule" id="MF_00127"/>
    </source>
</evidence>
<evidence type="ECO:0000256" key="3">
    <source>
        <dbReference type="ARBA" id="ARBA00023146"/>
    </source>
</evidence>
<dbReference type="InterPro" id="IPR045864">
    <property type="entry name" value="aa-tRNA-synth_II/BPL/LPL"/>
</dbReference>
<protein>
    <recommendedName>
        <fullName evidence="5">Histidine--tRNA ligase</fullName>
        <ecNumber evidence="5">6.1.1.21</ecNumber>
    </recommendedName>
    <alternativeName>
        <fullName evidence="5">Histidyl-tRNA synthetase</fullName>
        <shortName evidence="5">HisRS</shortName>
    </alternativeName>
</protein>
<comment type="subunit">
    <text evidence="5">Homodimer.</text>
</comment>
<feature type="binding site" evidence="6">
    <location>
        <position position="110"/>
    </location>
    <ligand>
        <name>L-histidine</name>
        <dbReference type="ChEBI" id="CHEBI:57595"/>
    </ligand>
</feature>
<dbReference type="GO" id="GO:0005524">
    <property type="term" value="F:ATP binding"/>
    <property type="evidence" value="ECO:0007669"/>
    <property type="project" value="UniProtKB-UniRule"/>
</dbReference>